<dbReference type="RefSeq" id="WP_405282632.1">
    <property type="nucleotide sequence ID" value="NZ_CP144380.1"/>
</dbReference>
<dbReference type="GO" id="GO:0005524">
    <property type="term" value="F:ATP binding"/>
    <property type="evidence" value="ECO:0007669"/>
    <property type="project" value="UniProtKB-KW"/>
</dbReference>
<evidence type="ECO:0000256" key="1">
    <source>
        <dbReference type="ARBA" id="ARBA00022448"/>
    </source>
</evidence>
<dbReference type="InterPro" id="IPR003593">
    <property type="entry name" value="AAA+_ATPase"/>
</dbReference>
<dbReference type="EMBL" id="JBBHLI010000008">
    <property type="protein sequence ID" value="MEK9501995.1"/>
    <property type="molecule type" value="Genomic_DNA"/>
</dbReference>
<feature type="domain" description="ABC transporter" evidence="4">
    <location>
        <begin position="22"/>
        <end position="249"/>
    </location>
</feature>
<comment type="caution">
    <text evidence="5">The sequence shown here is derived from an EMBL/GenBank/DDBJ whole genome shotgun (WGS) entry which is preliminary data.</text>
</comment>
<evidence type="ECO:0000313" key="6">
    <source>
        <dbReference type="Proteomes" id="UP001484239"/>
    </source>
</evidence>
<dbReference type="Pfam" id="PF00005">
    <property type="entry name" value="ABC_tran"/>
    <property type="match status" value="1"/>
</dbReference>
<dbReference type="PANTHER" id="PTHR45772:SF10">
    <property type="entry name" value="LIPOPOLYSACCHARIDE EXPORT SYSTEM ATP-BINDING PROTEIN LPTB"/>
    <property type="match status" value="1"/>
</dbReference>
<dbReference type="PANTHER" id="PTHR45772">
    <property type="entry name" value="CONSERVED COMPONENT OF ABC TRANSPORTER FOR NATURAL AMINO ACIDS-RELATED"/>
    <property type="match status" value="1"/>
</dbReference>
<dbReference type="SUPFAM" id="SSF52540">
    <property type="entry name" value="P-loop containing nucleoside triphosphate hydrolases"/>
    <property type="match status" value="1"/>
</dbReference>
<dbReference type="InterPro" id="IPR003439">
    <property type="entry name" value="ABC_transporter-like_ATP-bd"/>
</dbReference>
<keyword evidence="2" id="KW-0547">Nucleotide-binding</keyword>
<gene>
    <name evidence="5" type="ORF">WI372_13460</name>
</gene>
<reference evidence="5 6" key="1">
    <citation type="submission" date="2024-02" db="EMBL/GenBank/DDBJ databases">
        <title>A novel Gemmatimonadota bacterium.</title>
        <authorList>
            <person name="Du Z.-J."/>
            <person name="Ye Y.-Q."/>
        </authorList>
    </citation>
    <scope>NUCLEOTIDE SEQUENCE [LARGE SCALE GENOMIC DNA]</scope>
    <source>
        <strain evidence="5 6">DH-20</strain>
    </source>
</reference>
<keyword evidence="6" id="KW-1185">Reference proteome</keyword>
<name>A0ABU9EES9_9BACT</name>
<evidence type="ECO:0000256" key="3">
    <source>
        <dbReference type="ARBA" id="ARBA00022840"/>
    </source>
</evidence>
<sequence length="258" mass="27687">MTARPAPERGGFGGAATGPPVLEMDGIGRSFRGRVILRSAGLVARSGRVTALFGRNGCGKTTLFRIVVGRVRAEYGRVLYDGRYRPRPRLSRLAAEGLMYSAQESALTAHFTVREHLDAFAERWGGSERMAEVVEALRLGEVIDRRPPTLSGGECQRVSLALARLRRPRCLLSDEPYAGVAPRDRPLVSGALRAAARDGAAVLVSGHDVDDLFAVADEVVWMTAGTTHALGTPEQARAHDQFKREYLGPRGGAAPGSG</sequence>
<dbReference type="PROSITE" id="PS50893">
    <property type="entry name" value="ABC_TRANSPORTER_2"/>
    <property type="match status" value="1"/>
</dbReference>
<organism evidence="5 6">
    <name type="scientific">Gaopeijia maritima</name>
    <dbReference type="NCBI Taxonomy" id="3119007"/>
    <lineage>
        <taxon>Bacteria</taxon>
        <taxon>Pseudomonadati</taxon>
        <taxon>Gemmatimonadota</taxon>
        <taxon>Longimicrobiia</taxon>
        <taxon>Gaopeijiales</taxon>
        <taxon>Gaopeijiaceae</taxon>
        <taxon>Gaopeijia</taxon>
    </lineage>
</organism>
<dbReference type="Proteomes" id="UP001484239">
    <property type="component" value="Unassembled WGS sequence"/>
</dbReference>
<dbReference type="InterPro" id="IPR051120">
    <property type="entry name" value="ABC_AA/LPS_Transport"/>
</dbReference>
<keyword evidence="3 5" id="KW-0067">ATP-binding</keyword>
<proteinExistence type="predicted"/>
<dbReference type="SMART" id="SM00382">
    <property type="entry name" value="AAA"/>
    <property type="match status" value="1"/>
</dbReference>
<evidence type="ECO:0000313" key="5">
    <source>
        <dbReference type="EMBL" id="MEK9501995.1"/>
    </source>
</evidence>
<evidence type="ECO:0000256" key="2">
    <source>
        <dbReference type="ARBA" id="ARBA00022741"/>
    </source>
</evidence>
<keyword evidence="1" id="KW-0813">Transport</keyword>
<evidence type="ECO:0000259" key="4">
    <source>
        <dbReference type="PROSITE" id="PS50893"/>
    </source>
</evidence>
<accession>A0ABU9EES9</accession>
<dbReference type="InterPro" id="IPR027417">
    <property type="entry name" value="P-loop_NTPase"/>
</dbReference>
<dbReference type="Gene3D" id="3.40.50.300">
    <property type="entry name" value="P-loop containing nucleotide triphosphate hydrolases"/>
    <property type="match status" value="1"/>
</dbReference>
<protein>
    <submittedName>
        <fullName evidence="5">ABC transporter ATP-binding protein</fullName>
    </submittedName>
</protein>